<name>A0ABP7YH21_9ACTN</name>
<dbReference type="Proteomes" id="UP001501845">
    <property type="component" value="Unassembled WGS sequence"/>
</dbReference>
<dbReference type="EMBL" id="BAABBU010000014">
    <property type="protein sequence ID" value="GAA4135667.1"/>
    <property type="molecule type" value="Genomic_DNA"/>
</dbReference>
<accession>A0ABP7YH21</accession>
<gene>
    <name evidence="1" type="ORF">GCM10022285_29620</name>
</gene>
<comment type="caution">
    <text evidence="1">The sequence shown here is derived from an EMBL/GenBank/DDBJ whole genome shotgun (WGS) entry which is preliminary data.</text>
</comment>
<evidence type="ECO:0000313" key="1">
    <source>
        <dbReference type="EMBL" id="GAA4135667.1"/>
    </source>
</evidence>
<evidence type="ECO:0000313" key="2">
    <source>
        <dbReference type="Proteomes" id="UP001501845"/>
    </source>
</evidence>
<dbReference type="RefSeq" id="WP_346156552.1">
    <property type="nucleotide sequence ID" value="NZ_BAABBU010000014.1"/>
</dbReference>
<sequence length="95" mass="10831">MTQAAKAKEITVSTLLQLLPDLERRRDELKLERGRHSKTRQQTASLSVDTIEDFRGLPIERQQALILHSLSSVLIHPAGRGARRFDPSLIEPVWH</sequence>
<proteinExistence type="predicted"/>
<keyword evidence="2" id="KW-1185">Reference proteome</keyword>
<organism evidence="1 2">
    <name type="scientific">Streptomyces tunisiensis</name>
    <dbReference type="NCBI Taxonomy" id="948699"/>
    <lineage>
        <taxon>Bacteria</taxon>
        <taxon>Bacillati</taxon>
        <taxon>Actinomycetota</taxon>
        <taxon>Actinomycetes</taxon>
        <taxon>Kitasatosporales</taxon>
        <taxon>Streptomycetaceae</taxon>
        <taxon>Streptomyces</taxon>
    </lineage>
</organism>
<protein>
    <submittedName>
        <fullName evidence="1">Uncharacterized protein</fullName>
    </submittedName>
</protein>
<reference evidence="2" key="1">
    <citation type="journal article" date="2019" name="Int. J. Syst. Evol. Microbiol.">
        <title>The Global Catalogue of Microorganisms (GCM) 10K type strain sequencing project: providing services to taxonomists for standard genome sequencing and annotation.</title>
        <authorList>
            <consortium name="The Broad Institute Genomics Platform"/>
            <consortium name="The Broad Institute Genome Sequencing Center for Infectious Disease"/>
            <person name="Wu L."/>
            <person name="Ma J."/>
        </authorList>
    </citation>
    <scope>NUCLEOTIDE SEQUENCE [LARGE SCALE GENOMIC DNA]</scope>
    <source>
        <strain evidence="2">JCM 17589</strain>
    </source>
</reference>